<keyword evidence="6" id="KW-1185">Reference proteome</keyword>
<name>A0A366H6Z2_9BURK</name>
<evidence type="ECO:0000256" key="2">
    <source>
        <dbReference type="ARBA" id="ARBA00022737"/>
    </source>
</evidence>
<evidence type="ECO:0000256" key="3">
    <source>
        <dbReference type="SAM" id="MobiDB-lite"/>
    </source>
</evidence>
<proteinExistence type="predicted"/>
<dbReference type="PANTHER" id="PTHR45982">
    <property type="entry name" value="REGULATOR OF CHROMOSOME CONDENSATION"/>
    <property type="match status" value="1"/>
</dbReference>
<feature type="compositionally biased region" description="Polar residues" evidence="3">
    <location>
        <begin position="330"/>
        <end position="343"/>
    </location>
</feature>
<dbReference type="InterPro" id="IPR009091">
    <property type="entry name" value="RCC1/BLIP-II"/>
</dbReference>
<evidence type="ECO:0000313" key="5">
    <source>
        <dbReference type="EMBL" id="RBP37919.1"/>
    </source>
</evidence>
<dbReference type="EMBL" id="QNRQ01000008">
    <property type="protein sequence ID" value="RBP37919.1"/>
    <property type="molecule type" value="Genomic_DNA"/>
</dbReference>
<gene>
    <name evidence="5" type="ORF">DFR37_108101</name>
</gene>
<dbReference type="InterPro" id="IPR000408">
    <property type="entry name" value="Reg_chr_condens"/>
</dbReference>
<dbReference type="PANTHER" id="PTHR45982:SF1">
    <property type="entry name" value="REGULATOR OF CHROMOSOME CONDENSATION"/>
    <property type="match status" value="1"/>
</dbReference>
<evidence type="ECO:0000259" key="4">
    <source>
        <dbReference type="Pfam" id="PF25390"/>
    </source>
</evidence>
<dbReference type="Pfam" id="PF25390">
    <property type="entry name" value="WD40_RLD"/>
    <property type="match status" value="1"/>
</dbReference>
<comment type="caution">
    <text evidence="5">The sequence shown here is derived from an EMBL/GenBank/DDBJ whole genome shotgun (WGS) entry which is preliminary data.</text>
</comment>
<dbReference type="GO" id="GO:0005737">
    <property type="term" value="C:cytoplasm"/>
    <property type="evidence" value="ECO:0007669"/>
    <property type="project" value="TreeGrafter"/>
</dbReference>
<dbReference type="SUPFAM" id="SSF50985">
    <property type="entry name" value="RCC1/BLIP-II"/>
    <property type="match status" value="1"/>
</dbReference>
<dbReference type="InterPro" id="IPR051553">
    <property type="entry name" value="Ran_GTPase-activating"/>
</dbReference>
<evidence type="ECO:0000256" key="1">
    <source>
        <dbReference type="ARBA" id="ARBA00022658"/>
    </source>
</evidence>
<dbReference type="InterPro" id="IPR058923">
    <property type="entry name" value="RCC1-like_dom"/>
</dbReference>
<dbReference type="GO" id="GO:0005085">
    <property type="term" value="F:guanyl-nucleotide exchange factor activity"/>
    <property type="evidence" value="ECO:0007669"/>
    <property type="project" value="TreeGrafter"/>
</dbReference>
<dbReference type="PROSITE" id="PS00626">
    <property type="entry name" value="RCC1_2"/>
    <property type="match status" value="2"/>
</dbReference>
<dbReference type="Pfam" id="PF13540">
    <property type="entry name" value="RCC1_2"/>
    <property type="match status" value="1"/>
</dbReference>
<accession>A0A366H6Z2</accession>
<dbReference type="AlphaFoldDB" id="A0A366H6Z2"/>
<keyword evidence="2" id="KW-0677">Repeat</keyword>
<evidence type="ECO:0000313" key="6">
    <source>
        <dbReference type="Proteomes" id="UP000253628"/>
    </source>
</evidence>
<sequence length="359" mass="37055">MTALSITHIAAGRDHSLALMSDGEVWGWGAEGSGRINLPSLCSVAPSSSPIVVPATMPFARITAGYGTGYGITEDHRAYYWGASRAGLAGKTHVMATLAAEAVSDLPAVAQLAVSEFYGLARTLDGSVLSWGLTRGGPDSVRNQGLTPVGLPAPARHVAVGTGHALAITDDGLLAWGANGAGQLGVGHLADQREPVHVPLPADVPLRTAAAGASHSLAINCRGEVWAWGSNQHGQLGNSFARYSAKPLRVELDEAIVDIAAGMFFSVALGQSGRVYTWGWNCKGQLGRGTQGSDARPAAIPGLDDIAQIAVGQVHVLAATRHALFAWGDNESSQLGPNGQANRGPTRPGWSPAPVNLPI</sequence>
<dbReference type="PRINTS" id="PR00633">
    <property type="entry name" value="RCCNDNSATION"/>
</dbReference>
<protein>
    <submittedName>
        <fullName evidence="5">Alpha-tubulin suppressor-like RCC1 family protein</fullName>
    </submittedName>
</protein>
<keyword evidence="1" id="KW-0344">Guanine-nucleotide releasing factor</keyword>
<reference evidence="5 6" key="1">
    <citation type="submission" date="2018-06" db="EMBL/GenBank/DDBJ databases">
        <title>Genomic Encyclopedia of Type Strains, Phase IV (KMG-IV): sequencing the most valuable type-strain genomes for metagenomic binning, comparative biology and taxonomic classification.</title>
        <authorList>
            <person name="Goeker M."/>
        </authorList>
    </citation>
    <scope>NUCLEOTIDE SEQUENCE [LARGE SCALE GENOMIC DNA]</scope>
    <source>
        <strain evidence="5 6">DSM 25520</strain>
    </source>
</reference>
<dbReference type="Gene3D" id="2.130.10.30">
    <property type="entry name" value="Regulator of chromosome condensation 1/beta-lactamase-inhibitor protein II"/>
    <property type="match status" value="2"/>
</dbReference>
<feature type="domain" description="RCC1-like" evidence="4">
    <location>
        <begin position="155"/>
        <end position="340"/>
    </location>
</feature>
<feature type="region of interest" description="Disordered" evidence="3">
    <location>
        <begin position="329"/>
        <end position="359"/>
    </location>
</feature>
<organism evidence="5 6">
    <name type="scientific">Eoetvoesiella caeni</name>
    <dbReference type="NCBI Taxonomy" id="645616"/>
    <lineage>
        <taxon>Bacteria</taxon>
        <taxon>Pseudomonadati</taxon>
        <taxon>Pseudomonadota</taxon>
        <taxon>Betaproteobacteria</taxon>
        <taxon>Burkholderiales</taxon>
        <taxon>Alcaligenaceae</taxon>
        <taxon>Eoetvoesiella</taxon>
    </lineage>
</organism>
<dbReference type="Proteomes" id="UP000253628">
    <property type="component" value="Unassembled WGS sequence"/>
</dbReference>
<dbReference type="PROSITE" id="PS50012">
    <property type="entry name" value="RCC1_3"/>
    <property type="match status" value="4"/>
</dbReference>